<dbReference type="EMBL" id="MU274900">
    <property type="protein sequence ID" value="KAI0094683.1"/>
    <property type="molecule type" value="Genomic_DNA"/>
</dbReference>
<proteinExistence type="predicted"/>
<protein>
    <submittedName>
        <fullName evidence="1">Uncharacterized protein</fullName>
    </submittedName>
</protein>
<dbReference type="Proteomes" id="UP001055072">
    <property type="component" value="Unassembled WGS sequence"/>
</dbReference>
<comment type="caution">
    <text evidence="1">The sequence shown here is derived from an EMBL/GenBank/DDBJ whole genome shotgun (WGS) entry which is preliminary data.</text>
</comment>
<keyword evidence="2" id="KW-1185">Reference proteome</keyword>
<sequence length="300" mass="32884">MSTTALLPAAADYTDSSVTSSKTHPSFNDANADISLCSSEGTIFRTHSLSLSLASGWFRSMFSLPQCMSSHKLAVSSEIIHLAESSGVIAGLLSSSSGQPIPHLDSFEYVEELLYAAEKYDMPSVISIIRLAIMSPLLLDAHPIRVYGIASAWGWTAEAKLASTKTIGWDLLSSSAIKDLNTVDSRHLTALLLLHRRRRDMFRAGLDSPVLFYANAPCGRCPNCQKELVHVQWTHMKHVWSNAIEQSPAAVVSKSILQHQDVHQLLGTTCQDCAKKLYDPEGTVAKLNELMDRLPTVVEF</sequence>
<evidence type="ECO:0000313" key="2">
    <source>
        <dbReference type="Proteomes" id="UP001055072"/>
    </source>
</evidence>
<organism evidence="1 2">
    <name type="scientific">Irpex rosettiformis</name>
    <dbReference type="NCBI Taxonomy" id="378272"/>
    <lineage>
        <taxon>Eukaryota</taxon>
        <taxon>Fungi</taxon>
        <taxon>Dikarya</taxon>
        <taxon>Basidiomycota</taxon>
        <taxon>Agaricomycotina</taxon>
        <taxon>Agaricomycetes</taxon>
        <taxon>Polyporales</taxon>
        <taxon>Irpicaceae</taxon>
        <taxon>Irpex</taxon>
    </lineage>
</organism>
<gene>
    <name evidence="1" type="ORF">BDY19DRAFT_36348</name>
</gene>
<evidence type="ECO:0000313" key="1">
    <source>
        <dbReference type="EMBL" id="KAI0094683.1"/>
    </source>
</evidence>
<reference evidence="1" key="1">
    <citation type="journal article" date="2021" name="Environ. Microbiol.">
        <title>Gene family expansions and transcriptome signatures uncover fungal adaptations to wood decay.</title>
        <authorList>
            <person name="Hage H."/>
            <person name="Miyauchi S."/>
            <person name="Viragh M."/>
            <person name="Drula E."/>
            <person name="Min B."/>
            <person name="Chaduli D."/>
            <person name="Navarro D."/>
            <person name="Favel A."/>
            <person name="Norest M."/>
            <person name="Lesage-Meessen L."/>
            <person name="Balint B."/>
            <person name="Merenyi Z."/>
            <person name="de Eugenio L."/>
            <person name="Morin E."/>
            <person name="Martinez A.T."/>
            <person name="Baldrian P."/>
            <person name="Stursova M."/>
            <person name="Martinez M.J."/>
            <person name="Novotny C."/>
            <person name="Magnuson J.K."/>
            <person name="Spatafora J.W."/>
            <person name="Maurice S."/>
            <person name="Pangilinan J."/>
            <person name="Andreopoulos W."/>
            <person name="LaButti K."/>
            <person name="Hundley H."/>
            <person name="Na H."/>
            <person name="Kuo A."/>
            <person name="Barry K."/>
            <person name="Lipzen A."/>
            <person name="Henrissat B."/>
            <person name="Riley R."/>
            <person name="Ahrendt S."/>
            <person name="Nagy L.G."/>
            <person name="Grigoriev I.V."/>
            <person name="Martin F."/>
            <person name="Rosso M.N."/>
        </authorList>
    </citation>
    <scope>NUCLEOTIDE SEQUENCE</scope>
    <source>
        <strain evidence="1">CBS 384.51</strain>
    </source>
</reference>
<accession>A0ACB8UK20</accession>
<name>A0ACB8UK20_9APHY</name>